<evidence type="ECO:0000256" key="2">
    <source>
        <dbReference type="ARBA" id="ARBA00023125"/>
    </source>
</evidence>
<dbReference type="OrthoDB" id="9800966at2"/>
<gene>
    <name evidence="5" type="ORF">SAMN05216260_12758</name>
</gene>
<evidence type="ECO:0000256" key="1">
    <source>
        <dbReference type="ARBA" id="ARBA00023015"/>
    </source>
</evidence>
<accession>A0A1G7WL33</accession>
<dbReference type="InterPro" id="IPR011991">
    <property type="entry name" value="ArsR-like_HTH"/>
</dbReference>
<feature type="domain" description="HTH hxlR-type" evidence="4">
    <location>
        <begin position="16"/>
        <end position="115"/>
    </location>
</feature>
<dbReference type="Pfam" id="PF01638">
    <property type="entry name" value="HxlR"/>
    <property type="match status" value="1"/>
</dbReference>
<dbReference type="PANTHER" id="PTHR33204">
    <property type="entry name" value="TRANSCRIPTIONAL REGULATOR, MARR FAMILY"/>
    <property type="match status" value="1"/>
</dbReference>
<dbReference type="InterPro" id="IPR036390">
    <property type="entry name" value="WH_DNA-bd_sf"/>
</dbReference>
<dbReference type="EMBL" id="FNAX01000027">
    <property type="protein sequence ID" value="SDG72707.1"/>
    <property type="molecule type" value="Genomic_DNA"/>
</dbReference>
<evidence type="ECO:0000256" key="3">
    <source>
        <dbReference type="ARBA" id="ARBA00023163"/>
    </source>
</evidence>
<reference evidence="5 6" key="1">
    <citation type="submission" date="2016-10" db="EMBL/GenBank/DDBJ databases">
        <authorList>
            <person name="de Groot N.N."/>
        </authorList>
    </citation>
    <scope>NUCLEOTIDE SEQUENCE [LARGE SCALE GENOMIC DNA]</scope>
    <source>
        <strain evidence="5 6">CGMCC 4.1859</strain>
    </source>
</reference>
<dbReference type="CDD" id="cd00090">
    <property type="entry name" value="HTH_ARSR"/>
    <property type="match status" value="1"/>
</dbReference>
<dbReference type="InterPro" id="IPR036388">
    <property type="entry name" value="WH-like_DNA-bd_sf"/>
</dbReference>
<keyword evidence="1" id="KW-0805">Transcription regulation</keyword>
<proteinExistence type="predicted"/>
<evidence type="ECO:0000313" key="6">
    <source>
        <dbReference type="Proteomes" id="UP000198614"/>
    </source>
</evidence>
<dbReference type="PROSITE" id="PS51118">
    <property type="entry name" value="HTH_HXLR"/>
    <property type="match status" value="1"/>
</dbReference>
<evidence type="ECO:0000259" key="4">
    <source>
        <dbReference type="PROSITE" id="PS51118"/>
    </source>
</evidence>
<dbReference type="AlphaFoldDB" id="A0A1G7WL33"/>
<keyword evidence="2" id="KW-0238">DNA-binding</keyword>
<sequence>MTTDPAPGTLDVHPVCARFHTAIELIGARWTGAILRALFTGQCRYAQIREAVPGLSDTMLAQRLRELQREGLIERHVVPETPVRVRYDLTAKGRDLEPVIEAVITWSHTWIPLPAAPAGAPEGE</sequence>
<protein>
    <submittedName>
        <fullName evidence="5">Transcriptional regulator, HxlR family</fullName>
    </submittedName>
</protein>
<dbReference type="Proteomes" id="UP000198614">
    <property type="component" value="Unassembled WGS sequence"/>
</dbReference>
<dbReference type="PANTHER" id="PTHR33204:SF37">
    <property type="entry name" value="HTH-TYPE TRANSCRIPTIONAL REGULATOR YODB"/>
    <property type="match status" value="1"/>
</dbReference>
<evidence type="ECO:0000313" key="5">
    <source>
        <dbReference type="EMBL" id="SDG72707.1"/>
    </source>
</evidence>
<dbReference type="InterPro" id="IPR002577">
    <property type="entry name" value="HTH_HxlR"/>
</dbReference>
<dbReference type="SUPFAM" id="SSF46785">
    <property type="entry name" value="Winged helix' DNA-binding domain"/>
    <property type="match status" value="1"/>
</dbReference>
<organism evidence="5 6">
    <name type="scientific">Streptomyces griseoaurantiacus</name>
    <dbReference type="NCBI Taxonomy" id="68213"/>
    <lineage>
        <taxon>Bacteria</taxon>
        <taxon>Bacillati</taxon>
        <taxon>Actinomycetota</taxon>
        <taxon>Actinomycetes</taxon>
        <taxon>Kitasatosporales</taxon>
        <taxon>Streptomycetaceae</taxon>
        <taxon>Streptomyces</taxon>
        <taxon>Streptomyces aurantiacus group</taxon>
    </lineage>
</organism>
<dbReference type="Gene3D" id="1.10.10.10">
    <property type="entry name" value="Winged helix-like DNA-binding domain superfamily/Winged helix DNA-binding domain"/>
    <property type="match status" value="1"/>
</dbReference>
<keyword evidence="3" id="KW-0804">Transcription</keyword>
<dbReference type="GO" id="GO:0003677">
    <property type="term" value="F:DNA binding"/>
    <property type="evidence" value="ECO:0007669"/>
    <property type="project" value="UniProtKB-KW"/>
</dbReference>
<name>A0A1G7WL33_9ACTN</name>